<evidence type="ECO:0000313" key="2">
    <source>
        <dbReference type="Proteomes" id="UP001162060"/>
    </source>
</evidence>
<dbReference type="AlphaFoldDB" id="A0AAV1U101"/>
<gene>
    <name evidence="1" type="ORF">PM001_LOCUS12851</name>
</gene>
<name>A0AAV1U101_9STRA</name>
<dbReference type="EMBL" id="CAKLBY020000114">
    <property type="protein sequence ID" value="CAK7927701.1"/>
    <property type="molecule type" value="Genomic_DNA"/>
</dbReference>
<protein>
    <submittedName>
        <fullName evidence="1">Uncharacterized protein</fullName>
    </submittedName>
</protein>
<reference evidence="1" key="1">
    <citation type="submission" date="2024-01" db="EMBL/GenBank/DDBJ databases">
        <authorList>
            <person name="Webb A."/>
        </authorList>
    </citation>
    <scope>NUCLEOTIDE SEQUENCE</scope>
    <source>
        <strain evidence="1">Pm1</strain>
    </source>
</reference>
<proteinExistence type="predicted"/>
<comment type="caution">
    <text evidence="1">The sequence shown here is derived from an EMBL/GenBank/DDBJ whole genome shotgun (WGS) entry which is preliminary data.</text>
</comment>
<dbReference type="Proteomes" id="UP001162060">
    <property type="component" value="Unassembled WGS sequence"/>
</dbReference>
<sequence length="69" mass="7262">MGCLVVWKPPRAIYDDNTVALLLAFSFCSLKTSGVTAGHSRKGPWTKSEIRFLCALPPDGGAALALGAI</sequence>
<accession>A0AAV1U101</accession>
<evidence type="ECO:0000313" key="1">
    <source>
        <dbReference type="EMBL" id="CAK7927701.1"/>
    </source>
</evidence>
<organism evidence="1 2">
    <name type="scientific">Peronospora matthiolae</name>
    <dbReference type="NCBI Taxonomy" id="2874970"/>
    <lineage>
        <taxon>Eukaryota</taxon>
        <taxon>Sar</taxon>
        <taxon>Stramenopiles</taxon>
        <taxon>Oomycota</taxon>
        <taxon>Peronosporomycetes</taxon>
        <taxon>Peronosporales</taxon>
        <taxon>Peronosporaceae</taxon>
        <taxon>Peronospora</taxon>
    </lineage>
</organism>